<dbReference type="PANTHER" id="PTHR33568:SF3">
    <property type="entry name" value="DNA-DIRECTED DNA POLYMERASE"/>
    <property type="match status" value="1"/>
</dbReference>
<dbReference type="InterPro" id="IPR023211">
    <property type="entry name" value="DNA_pol_palm_dom_sf"/>
</dbReference>
<proteinExistence type="predicted"/>
<gene>
    <name evidence="2" type="ORF">niasHT_013305</name>
</gene>
<feature type="coiled-coil region" evidence="1">
    <location>
        <begin position="247"/>
        <end position="298"/>
    </location>
</feature>
<dbReference type="EMBL" id="JBICBT010000478">
    <property type="protein sequence ID" value="KAL3112286.1"/>
    <property type="molecule type" value="Genomic_DNA"/>
</dbReference>
<comment type="caution">
    <text evidence="2">The sequence shown here is derived from an EMBL/GenBank/DDBJ whole genome shotgun (WGS) entry which is preliminary data.</text>
</comment>
<dbReference type="PANTHER" id="PTHR33568">
    <property type="entry name" value="DNA POLYMERASE"/>
    <property type="match status" value="1"/>
</dbReference>
<evidence type="ECO:0000313" key="2">
    <source>
        <dbReference type="EMBL" id="KAL3112286.1"/>
    </source>
</evidence>
<protein>
    <recommendedName>
        <fullName evidence="4">DNA-directed DNA polymerase</fullName>
    </recommendedName>
</protein>
<evidence type="ECO:0000256" key="1">
    <source>
        <dbReference type="SAM" id="Coils"/>
    </source>
</evidence>
<reference evidence="2 3" key="1">
    <citation type="submission" date="2024-10" db="EMBL/GenBank/DDBJ databases">
        <authorList>
            <person name="Kim D."/>
        </authorList>
    </citation>
    <scope>NUCLEOTIDE SEQUENCE [LARGE SCALE GENOMIC DNA]</scope>
    <source>
        <strain evidence="2">BH-2024</strain>
    </source>
</reference>
<dbReference type="SUPFAM" id="SSF56672">
    <property type="entry name" value="DNA/RNA polymerases"/>
    <property type="match status" value="1"/>
</dbReference>
<dbReference type="Gene3D" id="3.90.1600.10">
    <property type="entry name" value="Palm domain of DNA polymerase"/>
    <property type="match status" value="1"/>
</dbReference>
<evidence type="ECO:0008006" key="4">
    <source>
        <dbReference type="Google" id="ProtNLM"/>
    </source>
</evidence>
<accession>A0ABD2LB54</accession>
<dbReference type="InterPro" id="IPR043502">
    <property type="entry name" value="DNA/RNA_pol_sf"/>
</dbReference>
<sequence>MTLVLTEYLENRSLEVTAIEELDEQHILISYEKKKEWIEEHACSNILISVWTTSAARLLLLKSMQKVVRTPSCQLLYTDTDSIILTHPDDNCPLKTGPHLGQFTDEYPKHEILEFCSGGAKQYGLKLRRKDAPADADLEYVLKVRGFTLNYDVVKNQGLRYETFKEQVLRYAETGERQPINRRVNVGVKELELKMDGLTIKSGTNSEQMPEANPQPFDHSINSTSALLPTNIGAGGTHISFGTAFASEFLTDAKNRLNAKIEEIEARILYLLARESKLNALNQLSAEIEREVNVLENMFP</sequence>
<dbReference type="Proteomes" id="UP001620626">
    <property type="component" value="Unassembled WGS sequence"/>
</dbReference>
<keyword evidence="3" id="KW-1185">Reference proteome</keyword>
<dbReference type="AlphaFoldDB" id="A0ABD2LB54"/>
<keyword evidence="1" id="KW-0175">Coiled coil</keyword>
<organism evidence="2 3">
    <name type="scientific">Heterodera trifolii</name>
    <dbReference type="NCBI Taxonomy" id="157864"/>
    <lineage>
        <taxon>Eukaryota</taxon>
        <taxon>Metazoa</taxon>
        <taxon>Ecdysozoa</taxon>
        <taxon>Nematoda</taxon>
        <taxon>Chromadorea</taxon>
        <taxon>Rhabditida</taxon>
        <taxon>Tylenchina</taxon>
        <taxon>Tylenchomorpha</taxon>
        <taxon>Tylenchoidea</taxon>
        <taxon>Heteroderidae</taxon>
        <taxon>Heteroderinae</taxon>
        <taxon>Heterodera</taxon>
    </lineage>
</organism>
<evidence type="ECO:0000313" key="3">
    <source>
        <dbReference type="Proteomes" id="UP001620626"/>
    </source>
</evidence>
<name>A0ABD2LB54_9BILA</name>